<dbReference type="EMBL" id="MOEN01000042">
    <property type="protein sequence ID" value="OMH39881.1"/>
    <property type="molecule type" value="Genomic_DNA"/>
</dbReference>
<organism evidence="1 2">
    <name type="scientific">Desulfurobacterium indicum</name>
    <dbReference type="NCBI Taxonomy" id="1914305"/>
    <lineage>
        <taxon>Bacteria</taxon>
        <taxon>Pseudomonadati</taxon>
        <taxon>Aquificota</taxon>
        <taxon>Aquificia</taxon>
        <taxon>Desulfurobacteriales</taxon>
        <taxon>Desulfurobacteriaceae</taxon>
        <taxon>Desulfurobacterium</taxon>
    </lineage>
</organism>
<name>A0A1R1MJA6_9BACT</name>
<dbReference type="AlphaFoldDB" id="A0A1R1MJA6"/>
<sequence>MGCSPGGYPISQAYTKYRTLPAHHKIKDICDKYANIDFGLGKGIFPKGKEPACPAHPNCMCKLNPVFR</sequence>
<evidence type="ECO:0000313" key="1">
    <source>
        <dbReference type="EMBL" id="OMH39881.1"/>
    </source>
</evidence>
<dbReference type="Proteomes" id="UP000187408">
    <property type="component" value="Unassembled WGS sequence"/>
</dbReference>
<protein>
    <submittedName>
        <fullName evidence="1">Uncharacterized protein</fullName>
    </submittedName>
</protein>
<dbReference type="STRING" id="1914305.BLW93_08245"/>
<proteinExistence type="predicted"/>
<gene>
    <name evidence="1" type="ORF">BLW93_08245</name>
</gene>
<accession>A0A1R1MJA6</accession>
<comment type="caution">
    <text evidence="1">The sequence shown here is derived from an EMBL/GenBank/DDBJ whole genome shotgun (WGS) entry which is preliminary data.</text>
</comment>
<keyword evidence="2" id="KW-1185">Reference proteome</keyword>
<reference evidence="1 2" key="1">
    <citation type="submission" date="2016-10" db="EMBL/GenBank/DDBJ databases">
        <title>Genome sequence of a sulfur-reducing bacterium Desulfurobacterium indicum K6013.</title>
        <authorList>
            <person name="Cao J."/>
            <person name="Shao Z."/>
            <person name="Alain K."/>
            <person name="Jebbar M."/>
        </authorList>
    </citation>
    <scope>NUCLEOTIDE SEQUENCE [LARGE SCALE GENOMIC DNA]</scope>
    <source>
        <strain evidence="1 2">K6013</strain>
    </source>
</reference>
<evidence type="ECO:0000313" key="2">
    <source>
        <dbReference type="Proteomes" id="UP000187408"/>
    </source>
</evidence>